<protein>
    <submittedName>
        <fullName evidence="1">Uncharacterized protein</fullName>
    </submittedName>
</protein>
<name>A0A256FYN9_9HYPH</name>
<comment type="caution">
    <text evidence="1">The sequence shown here is derived from an EMBL/GenBank/DDBJ whole genome shotgun (WGS) entry which is preliminary data.</text>
</comment>
<dbReference type="AlphaFoldDB" id="A0A256FYN9"/>
<reference evidence="1 2" key="1">
    <citation type="submission" date="2017-07" db="EMBL/GenBank/DDBJ databases">
        <title>Phylogenetic study on the rhizospheric bacterium Ochrobactrum sp. A44.</title>
        <authorList>
            <person name="Krzyzanowska D.M."/>
            <person name="Ossowicki A."/>
            <person name="Rajewska M."/>
            <person name="Maciag T."/>
            <person name="Kaczynski Z."/>
            <person name="Czerwicka M."/>
            <person name="Jafra S."/>
        </authorList>
    </citation>
    <scope>NUCLEOTIDE SEQUENCE [LARGE SCALE GENOMIC DNA]</scope>
    <source>
        <strain evidence="1 2">DSM 7216</strain>
    </source>
</reference>
<evidence type="ECO:0000313" key="2">
    <source>
        <dbReference type="Proteomes" id="UP000215590"/>
    </source>
</evidence>
<dbReference type="EMBL" id="NNRJ01000015">
    <property type="protein sequence ID" value="OYR19953.1"/>
    <property type="molecule type" value="Genomic_DNA"/>
</dbReference>
<gene>
    <name evidence="1" type="ORF">CEV31_1372</name>
</gene>
<evidence type="ECO:0000313" key="1">
    <source>
        <dbReference type="EMBL" id="OYR19953.1"/>
    </source>
</evidence>
<dbReference type="Proteomes" id="UP000215590">
    <property type="component" value="Unassembled WGS sequence"/>
</dbReference>
<sequence length="48" mass="5368">MIEGAETCGFLPFFGTPAGFAWQVRCFATCNRLECQAIASQINRIELR</sequence>
<proteinExistence type="predicted"/>
<keyword evidence="2" id="KW-1185">Reference proteome</keyword>
<organism evidence="1 2">
    <name type="scientific">Brucella thiophenivorans</name>
    <dbReference type="NCBI Taxonomy" id="571255"/>
    <lineage>
        <taxon>Bacteria</taxon>
        <taxon>Pseudomonadati</taxon>
        <taxon>Pseudomonadota</taxon>
        <taxon>Alphaproteobacteria</taxon>
        <taxon>Hyphomicrobiales</taxon>
        <taxon>Brucellaceae</taxon>
        <taxon>Brucella/Ochrobactrum group</taxon>
        <taxon>Brucella</taxon>
    </lineage>
</organism>
<accession>A0A256FYN9</accession>